<dbReference type="Gene3D" id="1.10.3470.10">
    <property type="entry name" value="ABC transporter involved in vitamin B12 uptake, BtuC"/>
    <property type="match status" value="1"/>
</dbReference>
<keyword evidence="5 8" id="KW-0812">Transmembrane</keyword>
<dbReference type="PANTHER" id="PTHR30472:SF65">
    <property type="entry name" value="SIDEROPHORE TRANSPORT SYSTEM PERMEASE PROTEIN YFIZ-RELATED"/>
    <property type="match status" value="1"/>
</dbReference>
<feature type="transmembrane region" description="Helical" evidence="8">
    <location>
        <begin position="307"/>
        <end position="323"/>
    </location>
</feature>
<feature type="transmembrane region" description="Helical" evidence="8">
    <location>
        <begin position="115"/>
        <end position="135"/>
    </location>
</feature>
<gene>
    <name evidence="9" type="ORF">HF295_02930</name>
</gene>
<dbReference type="RefSeq" id="WP_312032358.1">
    <property type="nucleotide sequence ID" value="NZ_CP051151.1"/>
</dbReference>
<dbReference type="AlphaFoldDB" id="A0A7L6N5M1"/>
<comment type="similarity">
    <text evidence="2">Belongs to the binding-protein-dependent transport system permease family. FecCD subfamily.</text>
</comment>
<feature type="transmembrane region" description="Helical" evidence="8">
    <location>
        <begin position="277"/>
        <end position="295"/>
    </location>
</feature>
<evidence type="ECO:0000256" key="4">
    <source>
        <dbReference type="ARBA" id="ARBA00022475"/>
    </source>
</evidence>
<keyword evidence="7 8" id="KW-0472">Membrane</keyword>
<feature type="transmembrane region" description="Helical" evidence="8">
    <location>
        <begin position="56"/>
        <end position="78"/>
    </location>
</feature>
<comment type="subcellular location">
    <subcellularLocation>
        <location evidence="1">Cell membrane</location>
        <topology evidence="1">Multi-pass membrane protein</topology>
    </subcellularLocation>
</comment>
<keyword evidence="4" id="KW-1003">Cell membrane</keyword>
<proteinExistence type="inferred from homology"/>
<feature type="transmembrane region" description="Helical" evidence="8">
    <location>
        <begin position="238"/>
        <end position="265"/>
    </location>
</feature>
<evidence type="ECO:0000313" key="10">
    <source>
        <dbReference type="Proteomes" id="UP000512167"/>
    </source>
</evidence>
<dbReference type="FunFam" id="1.10.3470.10:FF:000001">
    <property type="entry name" value="Vitamin B12 ABC transporter permease BtuC"/>
    <property type="match status" value="1"/>
</dbReference>
<dbReference type="KEGG" id="tbk:HF295_02930"/>
<dbReference type="GO" id="GO:0005886">
    <property type="term" value="C:plasma membrane"/>
    <property type="evidence" value="ECO:0007669"/>
    <property type="project" value="UniProtKB-SubCell"/>
</dbReference>
<keyword evidence="3" id="KW-0813">Transport</keyword>
<reference evidence="9 10" key="1">
    <citation type="submission" date="2020-04" db="EMBL/GenBank/DDBJ databases">
        <authorList>
            <person name="Zheng R.K."/>
            <person name="Sun C.M."/>
        </authorList>
    </citation>
    <scope>NUCLEOTIDE SEQUENCE [LARGE SCALE GENOMIC DNA]</scope>
    <source>
        <strain evidence="10">zrk29</strain>
    </source>
</reference>
<dbReference type="InterPro" id="IPR037294">
    <property type="entry name" value="ABC_BtuC-like"/>
</dbReference>
<dbReference type="CDD" id="cd06550">
    <property type="entry name" value="TM_ABC_iron-siderophores_like"/>
    <property type="match status" value="1"/>
</dbReference>
<dbReference type="GO" id="GO:0022857">
    <property type="term" value="F:transmembrane transporter activity"/>
    <property type="evidence" value="ECO:0007669"/>
    <property type="project" value="InterPro"/>
</dbReference>
<evidence type="ECO:0000256" key="8">
    <source>
        <dbReference type="SAM" id="Phobius"/>
    </source>
</evidence>
<dbReference type="InterPro" id="IPR000522">
    <property type="entry name" value="ABC_transptr_permease_BtuC"/>
</dbReference>
<name>A0A7L6N5M1_9MOLU</name>
<dbReference type="Pfam" id="PF01032">
    <property type="entry name" value="FecCD"/>
    <property type="match status" value="1"/>
</dbReference>
<feature type="transmembrane region" description="Helical" evidence="8">
    <location>
        <begin position="189"/>
        <end position="210"/>
    </location>
</feature>
<keyword evidence="6 8" id="KW-1133">Transmembrane helix</keyword>
<keyword evidence="10" id="KW-1185">Reference proteome</keyword>
<evidence type="ECO:0000313" key="9">
    <source>
        <dbReference type="EMBL" id="QLY39869.1"/>
    </source>
</evidence>
<dbReference type="GO" id="GO:0033214">
    <property type="term" value="P:siderophore-iron import into cell"/>
    <property type="evidence" value="ECO:0007669"/>
    <property type="project" value="TreeGrafter"/>
</dbReference>
<evidence type="ECO:0000256" key="7">
    <source>
        <dbReference type="ARBA" id="ARBA00023136"/>
    </source>
</evidence>
<sequence length="331" mass="35418">MNNKSFIFKMTMMFIVFFLSILVAMKVGAASSSWDSVFNALFAKDKSNIGLILFEIRIPRVLAALLVGSALGLAGSMMQGMTRNPLADPGLLGISAGAMLMITLGQIFFRALDFIGFMILAFIGSLIGVVIVLSLSFVSRKKLTTMTLLLAGSAISAMLFALSQGFGLLFNVSKDVSMWTSGGLMAMTYSQVLLALPLVIIALIASLFMAKDITAISLNEEVAIGLGLKIQRTKTIGYFLIALLTGVSVALAGALTFVGLMIPHLARMLVGYDYKKIIPASFLIGGIFIVLSDSLARTINAPYETPLIAIVSVIGLPFFFWVIKQKTGGEL</sequence>
<feature type="transmembrane region" description="Helical" evidence="8">
    <location>
        <begin position="90"/>
        <end position="109"/>
    </location>
</feature>
<evidence type="ECO:0000256" key="3">
    <source>
        <dbReference type="ARBA" id="ARBA00022448"/>
    </source>
</evidence>
<dbReference type="SUPFAM" id="SSF81345">
    <property type="entry name" value="ABC transporter involved in vitamin B12 uptake, BtuC"/>
    <property type="match status" value="1"/>
</dbReference>
<dbReference type="PANTHER" id="PTHR30472">
    <property type="entry name" value="FERRIC ENTEROBACTIN TRANSPORT SYSTEM PERMEASE PROTEIN"/>
    <property type="match status" value="1"/>
</dbReference>
<dbReference type="Proteomes" id="UP000512167">
    <property type="component" value="Chromosome"/>
</dbReference>
<organism evidence="9 10">
    <name type="scientific">Hujiaoplasma nucleasis</name>
    <dbReference type="NCBI Taxonomy" id="2725268"/>
    <lineage>
        <taxon>Bacteria</taxon>
        <taxon>Bacillati</taxon>
        <taxon>Mycoplasmatota</taxon>
        <taxon>Mollicutes</taxon>
        <taxon>Candidatus Izemoplasmatales</taxon>
        <taxon>Hujiaoplasmataceae</taxon>
        <taxon>Hujiaoplasma</taxon>
    </lineage>
</organism>
<evidence type="ECO:0000256" key="1">
    <source>
        <dbReference type="ARBA" id="ARBA00004651"/>
    </source>
</evidence>
<feature type="transmembrane region" description="Helical" evidence="8">
    <location>
        <begin position="147"/>
        <end position="169"/>
    </location>
</feature>
<evidence type="ECO:0000256" key="2">
    <source>
        <dbReference type="ARBA" id="ARBA00007935"/>
    </source>
</evidence>
<evidence type="ECO:0000256" key="6">
    <source>
        <dbReference type="ARBA" id="ARBA00022989"/>
    </source>
</evidence>
<protein>
    <submittedName>
        <fullName evidence="9">Iron ABC transporter permease</fullName>
    </submittedName>
</protein>
<accession>A0A7L6N5M1</accession>
<evidence type="ECO:0000256" key="5">
    <source>
        <dbReference type="ARBA" id="ARBA00022692"/>
    </source>
</evidence>
<dbReference type="EMBL" id="CP051151">
    <property type="protein sequence ID" value="QLY39869.1"/>
    <property type="molecule type" value="Genomic_DNA"/>
</dbReference>